<keyword evidence="3" id="KW-1185">Reference proteome</keyword>
<keyword evidence="1" id="KW-1133">Transmembrane helix</keyword>
<evidence type="ECO:0000313" key="3">
    <source>
        <dbReference type="Proteomes" id="UP000001410"/>
    </source>
</evidence>
<evidence type="ECO:0000256" key="1">
    <source>
        <dbReference type="SAM" id="Phobius"/>
    </source>
</evidence>
<proteinExistence type="predicted"/>
<keyword evidence="1" id="KW-0812">Transmembrane</keyword>
<dbReference type="EMBL" id="AE014075">
    <property type="protein sequence ID" value="AAN79281.1"/>
    <property type="molecule type" value="Genomic_DNA"/>
</dbReference>
<sequence length="117" mass="14121">MEQMRRQRALTPIITLPKFMELLDRTLMHCSIINSLFTMPFYNNESGIIFLNFIFLLVFLVKLSIIHCSIILRMMEIEGFLMIIKHILMLFNHEFFNMIMYQYIILPDVLLNYRLLL</sequence>
<dbReference type="KEGG" id="ecc:c0808"/>
<evidence type="ECO:0000313" key="2">
    <source>
        <dbReference type="EMBL" id="AAN79281.1"/>
    </source>
</evidence>
<reference evidence="2 3" key="1">
    <citation type="journal article" date="2002" name="Proc. Natl. Acad. Sci. U.S.A.">
        <title>Extensive mosaic structure revealed by the complete genome sequence of uropathogenic Escherichia coli.</title>
        <authorList>
            <person name="Welch R.A."/>
            <person name="Burland V."/>
            <person name="Plunkett G.III."/>
            <person name="Redford P."/>
            <person name="Roesch P."/>
            <person name="Rasko D."/>
            <person name="Buckles E.L."/>
            <person name="Liou S.R."/>
            <person name="Boutin A."/>
            <person name="Hackett J."/>
            <person name="Stroud D."/>
            <person name="Mayhew G.F."/>
            <person name="Rose D.J."/>
            <person name="Zhou S."/>
            <person name="Schwartz D.C."/>
            <person name="Perna N.T."/>
            <person name="Mobley H.L."/>
            <person name="Donnenberg M.S."/>
            <person name="Blattner F.R."/>
        </authorList>
    </citation>
    <scope>NUCLEOTIDE SEQUENCE [LARGE SCALE GENOMIC DNA]</scope>
    <source>
        <strain evidence="3">CFT073 / ATCC 700928 / UPEC</strain>
    </source>
</reference>
<accession>A0A0H2V5A9</accession>
<protein>
    <submittedName>
        <fullName evidence="2">Uncharacterized protein</fullName>
    </submittedName>
</protein>
<dbReference type="AlphaFoldDB" id="A0A0H2V5A9"/>
<feature type="transmembrane region" description="Helical" evidence="1">
    <location>
        <begin position="48"/>
        <end position="75"/>
    </location>
</feature>
<gene>
    <name evidence="2" type="ordered locus">c0808</name>
</gene>
<name>A0A0H2V5A9_ECOL6</name>
<keyword evidence="1" id="KW-0472">Membrane</keyword>
<organism evidence="2 3">
    <name type="scientific">Escherichia coli O6:H1 (strain CFT073 / ATCC 700928 / UPEC)</name>
    <dbReference type="NCBI Taxonomy" id="199310"/>
    <lineage>
        <taxon>Bacteria</taxon>
        <taxon>Pseudomonadati</taxon>
        <taxon>Pseudomonadota</taxon>
        <taxon>Gammaproteobacteria</taxon>
        <taxon>Enterobacterales</taxon>
        <taxon>Enterobacteriaceae</taxon>
        <taxon>Escherichia</taxon>
    </lineage>
</organism>
<dbReference type="HOGENOM" id="CLU_182149_0_0_6"/>
<dbReference type="Proteomes" id="UP000001410">
    <property type="component" value="Chromosome"/>
</dbReference>